<evidence type="ECO:0000256" key="12">
    <source>
        <dbReference type="ARBA" id="ARBA00031636"/>
    </source>
</evidence>
<feature type="transmembrane region" description="Helical" evidence="13">
    <location>
        <begin position="388"/>
        <end position="413"/>
    </location>
</feature>
<evidence type="ECO:0000256" key="8">
    <source>
        <dbReference type="ARBA" id="ARBA00022692"/>
    </source>
</evidence>
<feature type="transmembrane region" description="Helical" evidence="13">
    <location>
        <begin position="202"/>
        <end position="224"/>
    </location>
</feature>
<dbReference type="PIRSF" id="PIRSF006603">
    <property type="entry name" value="DinF"/>
    <property type="match status" value="1"/>
</dbReference>
<feature type="transmembrane region" description="Helical" evidence="13">
    <location>
        <begin position="162"/>
        <end position="182"/>
    </location>
</feature>
<dbReference type="NCBIfam" id="TIGR00797">
    <property type="entry name" value="matE"/>
    <property type="match status" value="1"/>
</dbReference>
<evidence type="ECO:0000256" key="7">
    <source>
        <dbReference type="ARBA" id="ARBA00022475"/>
    </source>
</evidence>
<dbReference type="STRING" id="1432562.WN59_12065"/>
<comment type="caution">
    <text evidence="14">The sequence shown here is derived from an EMBL/GenBank/DDBJ whole genome shotgun (WGS) entry which is preliminary data.</text>
</comment>
<dbReference type="EMBL" id="LAYZ01000025">
    <property type="protein sequence ID" value="KKK33477.1"/>
    <property type="molecule type" value="Genomic_DNA"/>
</dbReference>
<dbReference type="RefSeq" id="WP_046517680.1">
    <property type="nucleotide sequence ID" value="NZ_LAYZ01000025.1"/>
</dbReference>
<feature type="transmembrane region" description="Helical" evidence="13">
    <location>
        <begin position="419"/>
        <end position="441"/>
    </location>
</feature>
<dbReference type="GO" id="GO:0042910">
    <property type="term" value="F:xenobiotic transmembrane transporter activity"/>
    <property type="evidence" value="ECO:0007669"/>
    <property type="project" value="InterPro"/>
</dbReference>
<evidence type="ECO:0000256" key="9">
    <source>
        <dbReference type="ARBA" id="ARBA00022989"/>
    </source>
</evidence>
<feature type="transmembrane region" description="Helical" evidence="13">
    <location>
        <begin position="12"/>
        <end position="31"/>
    </location>
</feature>
<evidence type="ECO:0000313" key="14">
    <source>
        <dbReference type="EMBL" id="KKK33477.1"/>
    </source>
</evidence>
<evidence type="ECO:0000256" key="6">
    <source>
        <dbReference type="ARBA" id="ARBA00022449"/>
    </source>
</evidence>
<name>A0A0M2SKU1_9STAP</name>
<dbReference type="OrthoDB" id="9780160at2"/>
<keyword evidence="7" id="KW-1003">Cell membrane</keyword>
<feature type="transmembrane region" description="Helical" evidence="13">
    <location>
        <begin position="280"/>
        <end position="308"/>
    </location>
</feature>
<dbReference type="PANTHER" id="PTHR43298">
    <property type="entry name" value="MULTIDRUG RESISTANCE PROTEIN NORM-RELATED"/>
    <property type="match status" value="1"/>
</dbReference>
<comment type="subcellular location">
    <subcellularLocation>
        <location evidence="2">Cell membrane</location>
        <topology evidence="2">Multi-pass membrane protein</topology>
    </subcellularLocation>
</comment>
<keyword evidence="8 13" id="KW-0812">Transmembrane</keyword>
<dbReference type="PATRIC" id="fig|1432562.3.peg.2411"/>
<evidence type="ECO:0000256" key="3">
    <source>
        <dbReference type="ARBA" id="ARBA00010199"/>
    </source>
</evidence>
<feature type="transmembrane region" description="Helical" evidence="13">
    <location>
        <begin position="56"/>
        <end position="79"/>
    </location>
</feature>
<comment type="function">
    <text evidence="1">Multidrug efflux pump.</text>
</comment>
<feature type="transmembrane region" description="Helical" evidence="13">
    <location>
        <begin position="91"/>
        <end position="113"/>
    </location>
</feature>
<evidence type="ECO:0000256" key="1">
    <source>
        <dbReference type="ARBA" id="ARBA00003408"/>
    </source>
</evidence>
<dbReference type="GO" id="GO:0005886">
    <property type="term" value="C:plasma membrane"/>
    <property type="evidence" value="ECO:0007669"/>
    <property type="project" value="UniProtKB-SubCell"/>
</dbReference>
<keyword evidence="6" id="KW-0050">Antiport</keyword>
<dbReference type="GO" id="GO:0006811">
    <property type="term" value="P:monoatomic ion transport"/>
    <property type="evidence" value="ECO:0007669"/>
    <property type="project" value="UniProtKB-KW"/>
</dbReference>
<dbReference type="InterPro" id="IPR048279">
    <property type="entry name" value="MdtK-like"/>
</dbReference>
<dbReference type="Pfam" id="PF01554">
    <property type="entry name" value="MatE"/>
    <property type="match status" value="2"/>
</dbReference>
<keyword evidence="10" id="KW-0406">Ion transport</keyword>
<evidence type="ECO:0000313" key="15">
    <source>
        <dbReference type="Proteomes" id="UP000034287"/>
    </source>
</evidence>
<keyword evidence="5" id="KW-0813">Transport</keyword>
<proteinExistence type="inferred from homology"/>
<keyword evidence="11 13" id="KW-0472">Membrane</keyword>
<evidence type="ECO:0000256" key="13">
    <source>
        <dbReference type="SAM" id="Phobius"/>
    </source>
</evidence>
<evidence type="ECO:0000256" key="5">
    <source>
        <dbReference type="ARBA" id="ARBA00022448"/>
    </source>
</evidence>
<dbReference type="PANTHER" id="PTHR43298:SF2">
    <property type="entry name" value="FMN_FAD EXPORTER YEEO-RELATED"/>
    <property type="match status" value="1"/>
</dbReference>
<dbReference type="CDD" id="cd13131">
    <property type="entry name" value="MATE_NorM_like"/>
    <property type="match status" value="1"/>
</dbReference>
<dbReference type="InterPro" id="IPR002528">
    <property type="entry name" value="MATE_fam"/>
</dbReference>
<sequence>MYHTDSKREMYAILMRILWPILITQILLYSMNMIDTMMSGRASVEDLAGVAIGSSFWAPVSTGINGILLAVTAIVANLMGADEKEKVHNTVTQAMYIAVAIAVIVLLSGLFFLDDLLRMMDLAADVHDISYHYLIGLSTGIIPLFLFSVLRNFIDAQGLTRVSLYVISMSLPLNVFFNYSLIFGNFGFPELGGIGAGYATAITYWLIFFIAVFMTFKVEMLAAFKLFRRMAVPSPEVMIHHLKIGIPIGVLLFVETSIFSLMTLLIGIMFTTDIIAANQIVLNFTTMLFMLPLSISMAMTIVIGFSAGGGRFHDARRYKMMGLATSLALISASSLLLYIFREQISYFYTDDPAVVAIASPLFLFAIIYQVSDALQALFQGVLRGYKDVLIPSVIAVISYWLVGLTAGYLLAAYTALEVYGFWIGISLGLTCAAAGFFMRLFTIEKRNMFGPGENAQ</sequence>
<keyword evidence="15" id="KW-1185">Reference proteome</keyword>
<dbReference type="InterPro" id="IPR050222">
    <property type="entry name" value="MATE_MdtK"/>
</dbReference>
<organism evidence="14 15">
    <name type="scientific">Salinicoccus sediminis</name>
    <dbReference type="NCBI Taxonomy" id="1432562"/>
    <lineage>
        <taxon>Bacteria</taxon>
        <taxon>Bacillati</taxon>
        <taxon>Bacillota</taxon>
        <taxon>Bacilli</taxon>
        <taxon>Bacillales</taxon>
        <taxon>Staphylococcaceae</taxon>
        <taxon>Salinicoccus</taxon>
    </lineage>
</organism>
<dbReference type="AlphaFoldDB" id="A0A0M2SKU1"/>
<feature type="transmembrane region" description="Helical" evidence="13">
    <location>
        <begin position="352"/>
        <end position="368"/>
    </location>
</feature>
<feature type="transmembrane region" description="Helical" evidence="13">
    <location>
        <begin position="320"/>
        <end position="340"/>
    </location>
</feature>
<keyword evidence="9 13" id="KW-1133">Transmembrane helix</keyword>
<dbReference type="Proteomes" id="UP000034287">
    <property type="component" value="Unassembled WGS sequence"/>
</dbReference>
<evidence type="ECO:0000256" key="4">
    <source>
        <dbReference type="ARBA" id="ARBA00020268"/>
    </source>
</evidence>
<dbReference type="GO" id="GO:0015297">
    <property type="term" value="F:antiporter activity"/>
    <property type="evidence" value="ECO:0007669"/>
    <property type="project" value="UniProtKB-KW"/>
</dbReference>
<feature type="transmembrane region" description="Helical" evidence="13">
    <location>
        <begin position="133"/>
        <end position="150"/>
    </location>
</feature>
<evidence type="ECO:0000256" key="2">
    <source>
        <dbReference type="ARBA" id="ARBA00004651"/>
    </source>
</evidence>
<accession>A0A0M2SKU1</accession>
<evidence type="ECO:0000256" key="11">
    <source>
        <dbReference type="ARBA" id="ARBA00023136"/>
    </source>
</evidence>
<evidence type="ECO:0000256" key="10">
    <source>
        <dbReference type="ARBA" id="ARBA00023065"/>
    </source>
</evidence>
<feature type="transmembrane region" description="Helical" evidence="13">
    <location>
        <begin position="244"/>
        <end position="268"/>
    </location>
</feature>
<comment type="similarity">
    <text evidence="3">Belongs to the multi antimicrobial extrusion (MATE) (TC 2.A.66.1) family.</text>
</comment>
<protein>
    <recommendedName>
        <fullName evidence="4">Probable multidrug resistance protein NorM</fullName>
    </recommendedName>
    <alternativeName>
        <fullName evidence="12">Multidrug-efflux transporter</fullName>
    </alternativeName>
</protein>
<reference evidence="14 15" key="1">
    <citation type="submission" date="2015-04" db="EMBL/GenBank/DDBJ databases">
        <title>Taxonomic description and genome sequence of Salinicoccus sediminis sp. nov., a novel hyper halotolerant bacterium isolated from marine sediment.</title>
        <authorList>
            <person name="Mathan Kumar R."/>
            <person name="Kaur G."/>
            <person name="Kumar N."/>
            <person name="Kumar A."/>
            <person name="Singh N.K."/>
            <person name="Kaur N."/>
            <person name="Mayilraj S."/>
        </authorList>
    </citation>
    <scope>NUCLEOTIDE SEQUENCE [LARGE SCALE GENOMIC DNA]</scope>
    <source>
        <strain evidence="14 15">SV-16</strain>
    </source>
</reference>
<gene>
    <name evidence="14" type="ORF">WN59_12065</name>
</gene>